<keyword evidence="1" id="KW-0479">Metal-binding</keyword>
<organism evidence="7 8">
    <name type="scientific">Urochloa decumbens</name>
    <dbReference type="NCBI Taxonomy" id="240449"/>
    <lineage>
        <taxon>Eukaryota</taxon>
        <taxon>Viridiplantae</taxon>
        <taxon>Streptophyta</taxon>
        <taxon>Embryophyta</taxon>
        <taxon>Tracheophyta</taxon>
        <taxon>Spermatophyta</taxon>
        <taxon>Magnoliopsida</taxon>
        <taxon>Liliopsida</taxon>
        <taxon>Poales</taxon>
        <taxon>Poaceae</taxon>
        <taxon>PACMAD clade</taxon>
        <taxon>Panicoideae</taxon>
        <taxon>Panicodae</taxon>
        <taxon>Paniceae</taxon>
        <taxon>Melinidinae</taxon>
        <taxon>Urochloa</taxon>
    </lineage>
</organism>
<feature type="compositionally biased region" description="Basic and acidic residues" evidence="5">
    <location>
        <begin position="207"/>
        <end position="219"/>
    </location>
</feature>
<dbReference type="Pfam" id="PF04434">
    <property type="entry name" value="SWIM"/>
    <property type="match status" value="1"/>
</dbReference>
<dbReference type="InterPro" id="IPR006564">
    <property type="entry name" value="Znf_PMZ"/>
</dbReference>
<feature type="domain" description="SWIM-type" evidence="6">
    <location>
        <begin position="695"/>
        <end position="731"/>
    </location>
</feature>
<dbReference type="AlphaFoldDB" id="A0ABC8VDB9"/>
<dbReference type="Pfam" id="PF10551">
    <property type="entry name" value="MULE"/>
    <property type="match status" value="1"/>
</dbReference>
<evidence type="ECO:0000313" key="8">
    <source>
        <dbReference type="Proteomes" id="UP001497457"/>
    </source>
</evidence>
<evidence type="ECO:0000256" key="2">
    <source>
        <dbReference type="ARBA" id="ARBA00022771"/>
    </source>
</evidence>
<dbReference type="Proteomes" id="UP001497457">
    <property type="component" value="Chromosome 1b"/>
</dbReference>
<dbReference type="Pfam" id="PF03101">
    <property type="entry name" value="FAR1"/>
    <property type="match status" value="1"/>
</dbReference>
<accession>A0ABC8VDB9</accession>
<evidence type="ECO:0000259" key="6">
    <source>
        <dbReference type="PROSITE" id="PS50966"/>
    </source>
</evidence>
<evidence type="ECO:0000256" key="4">
    <source>
        <dbReference type="PROSITE-ProRule" id="PRU00325"/>
    </source>
</evidence>
<gene>
    <name evidence="7" type="ORF">URODEC1_LOCUS2263</name>
</gene>
<dbReference type="InterPro" id="IPR004330">
    <property type="entry name" value="FAR1_DNA_bnd_dom"/>
</dbReference>
<evidence type="ECO:0000256" key="3">
    <source>
        <dbReference type="ARBA" id="ARBA00022833"/>
    </source>
</evidence>
<dbReference type="InterPro" id="IPR018289">
    <property type="entry name" value="MULE_transposase_dom"/>
</dbReference>
<feature type="compositionally biased region" description="Basic residues" evidence="5">
    <location>
        <begin position="242"/>
        <end position="257"/>
    </location>
</feature>
<evidence type="ECO:0000256" key="5">
    <source>
        <dbReference type="SAM" id="MobiDB-lite"/>
    </source>
</evidence>
<proteinExistence type="predicted"/>
<evidence type="ECO:0000256" key="1">
    <source>
        <dbReference type="ARBA" id="ARBA00022723"/>
    </source>
</evidence>
<dbReference type="GO" id="GO:0008270">
    <property type="term" value="F:zinc ion binding"/>
    <property type="evidence" value="ECO:0007669"/>
    <property type="project" value="UniProtKB-KW"/>
</dbReference>
<feature type="compositionally biased region" description="Acidic residues" evidence="5">
    <location>
        <begin position="220"/>
        <end position="237"/>
    </location>
</feature>
<keyword evidence="8" id="KW-1185">Reference proteome</keyword>
<dbReference type="PROSITE" id="PS50966">
    <property type="entry name" value="ZF_SWIM"/>
    <property type="match status" value="1"/>
</dbReference>
<dbReference type="InterPro" id="IPR007527">
    <property type="entry name" value="Znf_SWIM"/>
</dbReference>
<keyword evidence="3" id="KW-0862">Zinc</keyword>
<sequence>MDLNELPPEFDSDFLDDSSGNPFYCTQPSMYNVSSVGQQGGSLQNQFAVTYSEQFASPQDHDHVSNAIGAREQFDAGASEQVAIGAKEQFDAGGSEHFDVGLNEHVDVTNEAPTHQGISVSGFEAHGGDENVVRDITIEDADEIDDEIWSTPPIPYTGQSFDNKKEARQFYNMYAKRIGFSIRSGTTRLTAITREQRKVTYVCNKEGRGRKAKEDKANDESDEDESIEEISEQEDNNDGAGKKRKKLDGGKKRKREKMQHTNCKAKLVLNLIGERWQVTDFISEHNHDLILKPSLKKFLRSHKGIPQAEKEFIILLHGCNLTTGRIMQLMNEFYGSAQVVPYVGKDVSNFRSTIRRREKYKDMQETLDYFIELEEEDPEFFYKVKLDDRNRVESLFWVDGAARHAYIESYHDCVSFDATYMTNMYDMPCAPFIGINAHGQTFQLGCAFICDEKTPSYKWLFETFLMAMKGKAPLNIITDQDGAMRNAIASVFPNANHRNCRWHIMDKFSSTIGPILDEDEELNEDFKECVNHTVTPSEFEEKWAAMLSKHHLEGNVHFQRLYAIKSSFVPAYYMHCFFPFLQSTQRSEGFNAVLKKYVNPNMSILHFVRQYQKIQEKCLVAEEGQDFKTDDRERRRWSKYPIERHAAGVYTKNLFYRFSKEFEKTAEYDVKPAGEFQYLLVPNNTTVYGYGKREYLVTAIEGDNSYFCECSKFDRDGILCCHIMKIMTRFGVKTIPDRYVLRRWTQKAVEDSEKCGSNAHLQADLIARGMPLNNRKTLWFSVLSTSFAELAAEGCLSNERYTIMQRHIKEMRSEISAIKERKKAKRQKMSNTPVLNPAIIGQAQVEPSNVANAVAPTASGDNGVPPSIPTSAGSMAAVGNPPRSNVKGRKKEKRFKKGMNAEPKRKNKCRLCKSTEHNAARCPMKGEEKGLDLGGVTAQ</sequence>
<dbReference type="PANTHER" id="PTHR47718:SF4">
    <property type="entry name" value="PROTEIN FAR1-RELATED SEQUENCE"/>
    <property type="match status" value="1"/>
</dbReference>
<feature type="region of interest" description="Disordered" evidence="5">
    <location>
        <begin position="872"/>
        <end position="906"/>
    </location>
</feature>
<dbReference type="PANTHER" id="PTHR47718">
    <property type="entry name" value="OS01G0519700 PROTEIN"/>
    <property type="match status" value="1"/>
</dbReference>
<dbReference type="SMART" id="SM00575">
    <property type="entry name" value="ZnF_PMZ"/>
    <property type="match status" value="1"/>
</dbReference>
<name>A0ABC8VDB9_9POAL</name>
<protein>
    <recommendedName>
        <fullName evidence="6">SWIM-type domain-containing protein</fullName>
    </recommendedName>
</protein>
<evidence type="ECO:0000313" key="7">
    <source>
        <dbReference type="EMBL" id="CAL4888530.1"/>
    </source>
</evidence>
<dbReference type="EMBL" id="OZ075111">
    <property type="protein sequence ID" value="CAL4888530.1"/>
    <property type="molecule type" value="Genomic_DNA"/>
</dbReference>
<keyword evidence="2 4" id="KW-0863">Zinc-finger</keyword>
<feature type="region of interest" description="Disordered" evidence="5">
    <location>
        <begin position="207"/>
        <end position="259"/>
    </location>
</feature>
<feature type="compositionally biased region" description="Basic residues" evidence="5">
    <location>
        <begin position="886"/>
        <end position="897"/>
    </location>
</feature>
<reference evidence="7" key="1">
    <citation type="submission" date="2024-10" db="EMBL/GenBank/DDBJ databases">
        <authorList>
            <person name="Ryan C."/>
        </authorList>
    </citation>
    <scope>NUCLEOTIDE SEQUENCE [LARGE SCALE GENOMIC DNA]</scope>
</reference>